<evidence type="ECO:0000256" key="14">
    <source>
        <dbReference type="ARBA" id="ARBA00023053"/>
    </source>
</evidence>
<dbReference type="GO" id="GO:0005432">
    <property type="term" value="F:calcium:sodium antiporter activity"/>
    <property type="evidence" value="ECO:0007669"/>
    <property type="project" value="InterPro"/>
</dbReference>
<evidence type="ECO:0000256" key="19">
    <source>
        <dbReference type="ARBA" id="ARBA00033667"/>
    </source>
</evidence>
<keyword evidence="15" id="KW-0406">Ion transport</keyword>
<dbReference type="Gene3D" id="1.20.1420.30">
    <property type="entry name" value="NCX, central ion-binding region"/>
    <property type="match status" value="2"/>
</dbReference>
<evidence type="ECO:0000256" key="2">
    <source>
        <dbReference type="ARBA" id="ARBA00007489"/>
    </source>
</evidence>
<feature type="transmembrane region" description="Helical" evidence="20">
    <location>
        <begin position="745"/>
        <end position="764"/>
    </location>
</feature>
<keyword evidence="6" id="KW-0109">Calcium transport</keyword>
<protein>
    <submittedName>
        <fullName evidence="23">Calx-beta domain-containing protein</fullName>
    </submittedName>
</protein>
<dbReference type="Pfam" id="PF03160">
    <property type="entry name" value="Calx-beta"/>
    <property type="match status" value="2"/>
</dbReference>
<dbReference type="Pfam" id="PF01699">
    <property type="entry name" value="Na_Ca_ex"/>
    <property type="match status" value="2"/>
</dbReference>
<evidence type="ECO:0000256" key="10">
    <source>
        <dbReference type="ARBA" id="ARBA00022737"/>
    </source>
</evidence>
<evidence type="ECO:0000256" key="3">
    <source>
        <dbReference type="ARBA" id="ARBA00022448"/>
    </source>
</evidence>
<dbReference type="AlphaFoldDB" id="A0A914WCJ6"/>
<keyword evidence="10" id="KW-0677">Repeat</keyword>
<feature type="transmembrane region" description="Helical" evidence="20">
    <location>
        <begin position="103"/>
        <end position="123"/>
    </location>
</feature>
<keyword evidence="13 20" id="KW-1133">Transmembrane helix</keyword>
<dbReference type="InterPro" id="IPR003644">
    <property type="entry name" value="Calx_beta"/>
</dbReference>
<dbReference type="PANTHER" id="PTHR11878:SF76">
    <property type="entry name" value="CALX-BETA DOMAIN-CONTAINING PROTEIN"/>
    <property type="match status" value="1"/>
</dbReference>
<organism evidence="22 23">
    <name type="scientific">Plectus sambesii</name>
    <dbReference type="NCBI Taxonomy" id="2011161"/>
    <lineage>
        <taxon>Eukaryota</taxon>
        <taxon>Metazoa</taxon>
        <taxon>Ecdysozoa</taxon>
        <taxon>Nematoda</taxon>
        <taxon>Chromadorea</taxon>
        <taxon>Plectida</taxon>
        <taxon>Plectina</taxon>
        <taxon>Plectoidea</taxon>
        <taxon>Plectidae</taxon>
        <taxon>Plectus</taxon>
    </lineage>
</organism>
<feature type="transmembrane region" description="Helical" evidence="20">
    <location>
        <begin position="171"/>
        <end position="195"/>
    </location>
</feature>
<evidence type="ECO:0000256" key="4">
    <source>
        <dbReference type="ARBA" id="ARBA00022449"/>
    </source>
</evidence>
<dbReference type="PRINTS" id="PR01259">
    <property type="entry name" value="NACAEXCHNGR"/>
</dbReference>
<keyword evidence="9" id="KW-0732">Signal</keyword>
<keyword evidence="5" id="KW-1003">Cell membrane</keyword>
<comment type="similarity">
    <text evidence="2">Belongs to the Ca(2+):cation antiporter (CaCA) (TC 2.A.19) family. SLC8 subfamily.</text>
</comment>
<accession>A0A914WCJ6</accession>
<keyword evidence="22" id="KW-1185">Reference proteome</keyword>
<comment type="catalytic activity">
    <reaction evidence="19">
        <text>Ca(2+)(in) + 3 Na(+)(out) = Ca(2+)(out) + 3 Na(+)(in)</text>
        <dbReference type="Rhea" id="RHEA:69955"/>
        <dbReference type="ChEBI" id="CHEBI:29101"/>
        <dbReference type="ChEBI" id="CHEBI:29108"/>
    </reaction>
</comment>
<feature type="domain" description="Calx-beta" evidence="21">
    <location>
        <begin position="468"/>
        <end position="573"/>
    </location>
</feature>
<keyword evidence="16 20" id="KW-0472">Membrane</keyword>
<evidence type="ECO:0000256" key="8">
    <source>
        <dbReference type="ARBA" id="ARBA00022723"/>
    </source>
</evidence>
<reference evidence="23" key="1">
    <citation type="submission" date="2022-11" db="UniProtKB">
        <authorList>
            <consortium name="WormBaseParasite"/>
        </authorList>
    </citation>
    <scope>IDENTIFICATION</scope>
</reference>
<dbReference type="PANTHER" id="PTHR11878">
    <property type="entry name" value="SODIUM/CALCIUM EXCHANGER"/>
    <property type="match status" value="1"/>
</dbReference>
<sequence>MSSLSTTTFANNLTTNRVCKDGLLVGALEPSIWASMLYLAGLLYCFLGIAIGADLFMCAIERITSVTRKVKISGNTTDAENVHADDLSDVVTYKEVAIWNPTVANLTLMALGSSAPEILLSIIEIVGNGFYSGELGPSTIVGSAAFNLLCITAVCVMTIPSPGVSRIEQIMVFITTSAFSVFAYIWLLIILVFISPNQVEVWEGALTLIFMVVLCVAAYLADIRICDRFRTKREEPTEMETHPEKEALHHGNIPHITPIHGKLIDEQKFHFYDSDHMPLPASLREVERQVALEYPNLSPEDHAKMIAWRLKQAEMHDRLWYRIQASRWLSSSKKKEEWWNAAARTEKPLPTSASVNALPGSPTKRQIEFAARAYSIESGDRRIRLKVIRRGRNHKQVVFRYVTVNGVAKKNTHFLPKSETLRFEPGESEKELSIELMDGVEWKSRDAFYVHLELVDDESKTELGMCKVAEIIYPDQSLGVMPGVSTVEFVKNHLAVEENRGRARLYVTRRGRLTPRLKITYETQDVTAEDGKDYHGGVGELSFQENEIEKYIDIPIIDDMDEEKDETFNVFLTSSSDGVILGHIKHAVVTIISDDGAMRYFRQMDRLVPKMLDALTPGKKTWIDQIIAATSVNAGDIEDATFGDCITHMISFPWKVLFAFVPPPIFLSGWLTFIVTLALIGVITAVVGDLASIFGCMVGLKDSITAITFVAMGTSLPDTFASRFAAMQDKTADNAIGNVTGSNSVNVFLGLGLPWFVAAVYWASKGEPFMVQAGSLGFSVTVYTIMSLFCLGLLFARRKMALFGQAELGGPQVPKILSAVFMVTLWILYVLLSSLQAYGYINV</sequence>
<dbReference type="InterPro" id="IPR044880">
    <property type="entry name" value="NCX_ion-bd_dom_sf"/>
</dbReference>
<dbReference type="WBParaSite" id="PSAMB.scaffold3732size17092.g22369.t1">
    <property type="protein sequence ID" value="PSAMB.scaffold3732size17092.g22369.t1"/>
    <property type="gene ID" value="PSAMB.scaffold3732size17092.g22369"/>
</dbReference>
<feature type="transmembrane region" description="Helical" evidence="20">
    <location>
        <begin position="703"/>
        <end position="724"/>
    </location>
</feature>
<evidence type="ECO:0000313" key="23">
    <source>
        <dbReference type="WBParaSite" id="PSAMB.scaffold3732size17092.g22369.t1"/>
    </source>
</evidence>
<dbReference type="GO" id="GO:0007154">
    <property type="term" value="P:cell communication"/>
    <property type="evidence" value="ECO:0007669"/>
    <property type="project" value="InterPro"/>
</dbReference>
<dbReference type="InterPro" id="IPR004837">
    <property type="entry name" value="NaCa_Exmemb"/>
</dbReference>
<feature type="transmembrane region" description="Helical" evidence="20">
    <location>
        <begin position="201"/>
        <end position="221"/>
    </location>
</feature>
<dbReference type="GO" id="GO:0042383">
    <property type="term" value="C:sarcolemma"/>
    <property type="evidence" value="ECO:0007669"/>
    <property type="project" value="TreeGrafter"/>
</dbReference>
<evidence type="ECO:0000256" key="13">
    <source>
        <dbReference type="ARBA" id="ARBA00022989"/>
    </source>
</evidence>
<evidence type="ECO:0000256" key="15">
    <source>
        <dbReference type="ARBA" id="ARBA00023065"/>
    </source>
</evidence>
<name>A0A914WCJ6_9BILA</name>
<keyword evidence="11" id="KW-0106">Calcium</keyword>
<dbReference type="InterPro" id="IPR004836">
    <property type="entry name" value="Na_Ca_Ex"/>
</dbReference>
<keyword evidence="3" id="KW-0813">Transport</keyword>
<dbReference type="InterPro" id="IPR038081">
    <property type="entry name" value="CalX-like_sf"/>
</dbReference>
<feature type="transmembrane region" description="Helical" evidence="20">
    <location>
        <begin position="776"/>
        <end position="796"/>
    </location>
</feature>
<keyword evidence="4" id="KW-0050">Antiport</keyword>
<keyword evidence="12" id="KW-0112">Calmodulin-binding</keyword>
<evidence type="ECO:0000256" key="9">
    <source>
        <dbReference type="ARBA" id="ARBA00022729"/>
    </source>
</evidence>
<proteinExistence type="inferred from homology"/>
<evidence type="ECO:0000256" key="18">
    <source>
        <dbReference type="ARBA" id="ARBA00023201"/>
    </source>
</evidence>
<feature type="transmembrane region" description="Helical" evidence="20">
    <location>
        <begin position="135"/>
        <end position="159"/>
    </location>
</feature>
<keyword evidence="14" id="KW-0915">Sodium</keyword>
<evidence type="ECO:0000256" key="5">
    <source>
        <dbReference type="ARBA" id="ARBA00022475"/>
    </source>
</evidence>
<evidence type="ECO:0000256" key="11">
    <source>
        <dbReference type="ARBA" id="ARBA00022837"/>
    </source>
</evidence>
<keyword evidence="17" id="KW-0325">Glycoprotein</keyword>
<dbReference type="SMART" id="SM00237">
    <property type="entry name" value="Calx_beta"/>
    <property type="match status" value="2"/>
</dbReference>
<evidence type="ECO:0000256" key="20">
    <source>
        <dbReference type="SAM" id="Phobius"/>
    </source>
</evidence>
<dbReference type="SUPFAM" id="SSF141072">
    <property type="entry name" value="CalX-like"/>
    <property type="match status" value="2"/>
</dbReference>
<feature type="transmembrane region" description="Helical" evidence="20">
    <location>
        <begin position="32"/>
        <end position="60"/>
    </location>
</feature>
<evidence type="ECO:0000256" key="12">
    <source>
        <dbReference type="ARBA" id="ARBA00022860"/>
    </source>
</evidence>
<dbReference type="GO" id="GO:0030424">
    <property type="term" value="C:axon"/>
    <property type="evidence" value="ECO:0007669"/>
    <property type="project" value="TreeGrafter"/>
</dbReference>
<keyword evidence="18" id="KW-0739">Sodium transport</keyword>
<dbReference type="Gene3D" id="2.60.40.2030">
    <property type="match status" value="2"/>
</dbReference>
<comment type="subcellular location">
    <subcellularLocation>
        <location evidence="1">Cell membrane</location>
        <topology evidence="1">Multi-pass membrane protein</topology>
    </subcellularLocation>
</comment>
<evidence type="ECO:0000259" key="21">
    <source>
        <dbReference type="SMART" id="SM00237"/>
    </source>
</evidence>
<evidence type="ECO:0000256" key="1">
    <source>
        <dbReference type="ARBA" id="ARBA00004651"/>
    </source>
</evidence>
<evidence type="ECO:0000313" key="22">
    <source>
        <dbReference type="Proteomes" id="UP000887566"/>
    </source>
</evidence>
<evidence type="ECO:0000256" key="16">
    <source>
        <dbReference type="ARBA" id="ARBA00023136"/>
    </source>
</evidence>
<dbReference type="GO" id="GO:0005516">
    <property type="term" value="F:calmodulin binding"/>
    <property type="evidence" value="ECO:0007669"/>
    <property type="project" value="UniProtKB-KW"/>
</dbReference>
<feature type="transmembrane region" description="Helical" evidence="20">
    <location>
        <begin position="816"/>
        <end position="841"/>
    </location>
</feature>
<feature type="domain" description="Calx-beta" evidence="21">
    <location>
        <begin position="353"/>
        <end position="453"/>
    </location>
</feature>
<dbReference type="GO" id="GO:0046872">
    <property type="term" value="F:metal ion binding"/>
    <property type="evidence" value="ECO:0007669"/>
    <property type="project" value="UniProtKB-KW"/>
</dbReference>
<dbReference type="Proteomes" id="UP000887566">
    <property type="component" value="Unplaced"/>
</dbReference>
<evidence type="ECO:0000256" key="7">
    <source>
        <dbReference type="ARBA" id="ARBA00022692"/>
    </source>
</evidence>
<dbReference type="GO" id="GO:0098794">
    <property type="term" value="C:postsynapse"/>
    <property type="evidence" value="ECO:0007669"/>
    <property type="project" value="TreeGrafter"/>
</dbReference>
<evidence type="ECO:0000256" key="6">
    <source>
        <dbReference type="ARBA" id="ARBA00022568"/>
    </source>
</evidence>
<dbReference type="GO" id="GO:0098703">
    <property type="term" value="P:calcium ion import across plasma membrane"/>
    <property type="evidence" value="ECO:0007669"/>
    <property type="project" value="TreeGrafter"/>
</dbReference>
<dbReference type="InterPro" id="IPR051171">
    <property type="entry name" value="CaCA"/>
</dbReference>
<evidence type="ECO:0000256" key="17">
    <source>
        <dbReference type="ARBA" id="ARBA00023180"/>
    </source>
</evidence>
<keyword evidence="7 20" id="KW-0812">Transmembrane</keyword>
<keyword evidence="8" id="KW-0479">Metal-binding</keyword>
<feature type="transmembrane region" description="Helical" evidence="20">
    <location>
        <begin position="656"/>
        <end position="683"/>
    </location>
</feature>